<keyword evidence="3" id="KW-1185">Reference proteome</keyword>
<feature type="compositionally biased region" description="Low complexity" evidence="1">
    <location>
        <begin position="86"/>
        <end position="102"/>
    </location>
</feature>
<evidence type="ECO:0000313" key="3">
    <source>
        <dbReference type="Proteomes" id="UP000094236"/>
    </source>
</evidence>
<feature type="compositionally biased region" description="Polar residues" evidence="1">
    <location>
        <begin position="103"/>
        <end position="119"/>
    </location>
</feature>
<proteinExistence type="predicted"/>
<feature type="compositionally biased region" description="Polar residues" evidence="1">
    <location>
        <begin position="481"/>
        <end position="498"/>
    </location>
</feature>
<dbReference type="Proteomes" id="UP000094236">
    <property type="component" value="Unassembled WGS sequence"/>
</dbReference>
<feature type="compositionally biased region" description="Low complexity" evidence="1">
    <location>
        <begin position="355"/>
        <end position="371"/>
    </location>
</feature>
<feature type="compositionally biased region" description="Polar residues" evidence="1">
    <location>
        <begin position="451"/>
        <end position="467"/>
    </location>
</feature>
<feature type="region of interest" description="Disordered" evidence="1">
    <location>
        <begin position="305"/>
        <end position="324"/>
    </location>
</feature>
<dbReference type="AlphaFoldDB" id="A0A1E4TW29"/>
<feature type="region of interest" description="Disordered" evidence="1">
    <location>
        <begin position="437"/>
        <end position="498"/>
    </location>
</feature>
<feature type="region of interest" description="Disordered" evidence="1">
    <location>
        <begin position="258"/>
        <end position="298"/>
    </location>
</feature>
<feature type="compositionally biased region" description="Low complexity" evidence="1">
    <location>
        <begin position="38"/>
        <end position="60"/>
    </location>
</feature>
<sequence length="498" mass="53650">MSANNNMGASTSPKKRLSLFSFGSKKHNSDNGSGGNVMVGNGNADNDSNNIINSSGNSGNKLDDAIDPNEEHQYDYHSDPRRVRSRQQSSIGGSGGSAVMSGNNDSKNNNPQLMSPNSPLSLTDENLNNLNTSLNLNSGASSRSYSNTNTNFSSTNNHNNHGLHHHQDNVSESSLIFERFVQDPLIDNAPIVNCPRCGKLKNECHHNSIFKLPSHLINSENFIPAALDSTASLINSDTALDQVDLVYSQRRPSVLTNALSPLSNSNINTNTNNGSGNNTQISRRPSSIVPSSPGSTLIMERSLSNNNMMNSPSSPVPMNSATSPLNRTKSTISFLSYADVIESEDQETNFQRRPSISQTLSTSFLSSPSSHSRNRTDSVTSLATRTPMRVNTNPNPQFFSSSAISRTTSSRAGFGGRLSSASVSNCCGINNNVNNNNSGHNNNNNNNNNNLSTSKFQFSPNSPTSDLSDNDDFAKLKNAKNARSMSNTSSLISSEHHR</sequence>
<feature type="compositionally biased region" description="Low complexity" evidence="1">
    <location>
        <begin position="437"/>
        <end position="450"/>
    </location>
</feature>
<evidence type="ECO:0000256" key="1">
    <source>
        <dbReference type="SAM" id="MobiDB-lite"/>
    </source>
</evidence>
<name>A0A1E4TW29_PACTA</name>
<feature type="compositionally biased region" description="Low complexity" evidence="1">
    <location>
        <begin position="305"/>
        <end position="320"/>
    </location>
</feature>
<feature type="compositionally biased region" description="Basic and acidic residues" evidence="1">
    <location>
        <begin position="61"/>
        <end position="82"/>
    </location>
</feature>
<protein>
    <submittedName>
        <fullName evidence="2">Uncharacterized protein</fullName>
    </submittedName>
</protein>
<organism evidence="2 3">
    <name type="scientific">Pachysolen tannophilus NRRL Y-2460</name>
    <dbReference type="NCBI Taxonomy" id="669874"/>
    <lineage>
        <taxon>Eukaryota</taxon>
        <taxon>Fungi</taxon>
        <taxon>Dikarya</taxon>
        <taxon>Ascomycota</taxon>
        <taxon>Saccharomycotina</taxon>
        <taxon>Pichiomycetes</taxon>
        <taxon>Pachysolenaceae</taxon>
        <taxon>Pachysolen</taxon>
    </lineage>
</organism>
<feature type="region of interest" description="Disordered" evidence="1">
    <location>
        <begin position="22"/>
        <end position="166"/>
    </location>
</feature>
<dbReference type="EMBL" id="KV454013">
    <property type="protein sequence ID" value="ODV95993.1"/>
    <property type="molecule type" value="Genomic_DNA"/>
</dbReference>
<feature type="compositionally biased region" description="Low complexity" evidence="1">
    <location>
        <begin position="263"/>
        <end position="295"/>
    </location>
</feature>
<gene>
    <name evidence="2" type="ORF">PACTADRAFT_49416</name>
</gene>
<feature type="region of interest" description="Disordered" evidence="1">
    <location>
        <begin position="345"/>
        <end position="404"/>
    </location>
</feature>
<accession>A0A1E4TW29</accession>
<feature type="compositionally biased region" description="Low complexity" evidence="1">
    <location>
        <begin position="120"/>
        <end position="160"/>
    </location>
</feature>
<reference evidence="3" key="1">
    <citation type="submission" date="2016-05" db="EMBL/GenBank/DDBJ databases">
        <title>Comparative genomics of biotechnologically important yeasts.</title>
        <authorList>
            <consortium name="DOE Joint Genome Institute"/>
            <person name="Riley R."/>
            <person name="Haridas S."/>
            <person name="Wolfe K.H."/>
            <person name="Lopes M.R."/>
            <person name="Hittinger C.T."/>
            <person name="Goker M."/>
            <person name="Salamov A."/>
            <person name="Wisecaver J."/>
            <person name="Long T.M."/>
            <person name="Aerts A.L."/>
            <person name="Barry K."/>
            <person name="Choi C."/>
            <person name="Clum A."/>
            <person name="Coughlan A.Y."/>
            <person name="Deshpande S."/>
            <person name="Douglass A.P."/>
            <person name="Hanson S.J."/>
            <person name="Klenk H.-P."/>
            <person name="Labutti K."/>
            <person name="Lapidus A."/>
            <person name="Lindquist E."/>
            <person name="Lipzen A."/>
            <person name="Meier-Kolthoff J.P."/>
            <person name="Ohm R.A."/>
            <person name="Otillar R.P."/>
            <person name="Pangilinan J."/>
            <person name="Peng Y."/>
            <person name="Rokas A."/>
            <person name="Rosa C.A."/>
            <person name="Scheuner C."/>
            <person name="Sibirny A.A."/>
            <person name="Slot J.C."/>
            <person name="Stielow J.B."/>
            <person name="Sun H."/>
            <person name="Kurtzman C.P."/>
            <person name="Blackwell M."/>
            <person name="Grigoriev I.V."/>
            <person name="Jeffries T.W."/>
        </authorList>
    </citation>
    <scope>NUCLEOTIDE SEQUENCE [LARGE SCALE GENOMIC DNA]</scope>
    <source>
        <strain evidence="3">NRRL Y-2460</strain>
    </source>
</reference>
<evidence type="ECO:0000313" key="2">
    <source>
        <dbReference type="EMBL" id="ODV95993.1"/>
    </source>
</evidence>
<feature type="compositionally biased region" description="Polar residues" evidence="1">
    <location>
        <begin position="379"/>
        <end position="397"/>
    </location>
</feature>
<dbReference type="OrthoDB" id="5364312at2759"/>